<reference evidence="1" key="1">
    <citation type="submission" date="2018-02" db="EMBL/GenBank/DDBJ databases">
        <title>Rhizophora mucronata_Transcriptome.</title>
        <authorList>
            <person name="Meera S.P."/>
            <person name="Sreeshan A."/>
            <person name="Augustine A."/>
        </authorList>
    </citation>
    <scope>NUCLEOTIDE SEQUENCE</scope>
    <source>
        <tissue evidence="1">Leaf</tissue>
    </source>
</reference>
<proteinExistence type="predicted"/>
<dbReference type="AlphaFoldDB" id="A0A2P2NQD1"/>
<name>A0A2P2NQD1_RHIMU</name>
<accession>A0A2P2NQD1</accession>
<evidence type="ECO:0000313" key="1">
    <source>
        <dbReference type="EMBL" id="MBX44699.1"/>
    </source>
</evidence>
<protein>
    <submittedName>
        <fullName evidence="1">Uncharacterized protein</fullName>
    </submittedName>
</protein>
<dbReference type="EMBL" id="GGEC01064215">
    <property type="protein sequence ID" value="MBX44699.1"/>
    <property type="molecule type" value="Transcribed_RNA"/>
</dbReference>
<organism evidence="1">
    <name type="scientific">Rhizophora mucronata</name>
    <name type="common">Asiatic mangrove</name>
    <dbReference type="NCBI Taxonomy" id="61149"/>
    <lineage>
        <taxon>Eukaryota</taxon>
        <taxon>Viridiplantae</taxon>
        <taxon>Streptophyta</taxon>
        <taxon>Embryophyta</taxon>
        <taxon>Tracheophyta</taxon>
        <taxon>Spermatophyta</taxon>
        <taxon>Magnoliopsida</taxon>
        <taxon>eudicotyledons</taxon>
        <taxon>Gunneridae</taxon>
        <taxon>Pentapetalae</taxon>
        <taxon>rosids</taxon>
        <taxon>fabids</taxon>
        <taxon>Malpighiales</taxon>
        <taxon>Rhizophoraceae</taxon>
        <taxon>Rhizophora</taxon>
    </lineage>
</organism>
<sequence length="65" mass="7801">MVLKLCFRLDFGCIIKLTFRVQNCYTDPIVYVYHLLEIKAFCLIENISFNQSRVLMLLRDLNRSR</sequence>